<dbReference type="Gene3D" id="2.80.10.50">
    <property type="match status" value="1"/>
</dbReference>
<dbReference type="SUPFAM" id="SSF50405">
    <property type="entry name" value="Actin-crosslinking proteins"/>
    <property type="match status" value="1"/>
</dbReference>
<dbReference type="CDD" id="cd23340">
    <property type="entry name" value="beta-trefoil_FSCN_ACP-like"/>
    <property type="match status" value="1"/>
</dbReference>
<dbReference type="PANTHER" id="PTHR31205:SF69">
    <property type="entry name" value="ACTIN CROSS-LINKING PROTEIN (DUF569)"/>
    <property type="match status" value="1"/>
</dbReference>
<accession>A0ABP0WSJ1</accession>
<feature type="compositionally biased region" description="Low complexity" evidence="1">
    <location>
        <begin position="366"/>
        <end position="380"/>
    </location>
</feature>
<feature type="region of interest" description="Disordered" evidence="1">
    <location>
        <begin position="215"/>
        <end position="385"/>
    </location>
</feature>
<name>A0ABP0WSJ1_9BRYO</name>
<dbReference type="InterPro" id="IPR007679">
    <property type="entry name" value="DUF569"/>
</dbReference>
<feature type="compositionally biased region" description="Basic and acidic residues" evidence="1">
    <location>
        <begin position="264"/>
        <end position="275"/>
    </location>
</feature>
<dbReference type="EMBL" id="OZ020097">
    <property type="protein sequence ID" value="CAK9269354.1"/>
    <property type="molecule type" value="Genomic_DNA"/>
</dbReference>
<sequence length="496" mass="55731">MEVFERAATVRLKSIHGRSLRADGNRKSVSQTGDGRDVATVWNVEQVTGGDAVRFKSMHDLYLAETDFAYILGLTGKKVIQSYSSKADSAVEWQPISQGKYVKLKTRKGTFLRANGVMIPGYRNSVTHDIPESPATQSWILWEVQVVESITRQPPVEEAPIHLQSFFREKENVSLSPYVSIDSDVTIPTFKSEDEEEVRKLAQITLSTEREQFSPKIVLSPAKSQNSFDGNGSPTMASPGRKGQMSPNERPRALQRPQRVSVRHSNDYEEEERPRTPPQRGFESHYDAYEVRPRTSVSHFDAEEERPRTSPRVSMNRFDVEQVSPTTPRKKHRNSLRDRDRGQGHEERVTPSSPSKRQSGSPREQSLSARSSSSSSSSSSLNPDSHRIFYTVTNENGASPENTDWGSFVFDSSSVSELKEELQKRTGINEDILVGIRSPLSSKLSVYREELLPEGVAVMLEVVKVNSPVGRMLSKPHSVRTVYSRGNSTDFQDSVR</sequence>
<dbReference type="PANTHER" id="PTHR31205">
    <property type="entry name" value="ACTIN CROSS-LINKING PROTEIN (DUF569)"/>
    <property type="match status" value="1"/>
</dbReference>
<reference evidence="3 4" key="1">
    <citation type="submission" date="2024-02" db="EMBL/GenBank/DDBJ databases">
        <authorList>
            <consortium name="ELIXIR-Norway"/>
            <consortium name="Elixir Norway"/>
        </authorList>
    </citation>
    <scope>NUCLEOTIDE SEQUENCE [LARGE SCALE GENOMIC DNA]</scope>
</reference>
<evidence type="ECO:0000313" key="4">
    <source>
        <dbReference type="Proteomes" id="UP001497444"/>
    </source>
</evidence>
<dbReference type="Proteomes" id="UP001497444">
    <property type="component" value="Chromosome 2"/>
</dbReference>
<evidence type="ECO:0000256" key="1">
    <source>
        <dbReference type="SAM" id="MobiDB-lite"/>
    </source>
</evidence>
<feature type="domain" description="DUF569" evidence="2">
    <location>
        <begin position="1"/>
        <end position="142"/>
    </location>
</feature>
<feature type="compositionally biased region" description="Basic and acidic residues" evidence="1">
    <location>
        <begin position="335"/>
        <end position="349"/>
    </location>
</feature>
<feature type="compositionally biased region" description="Basic and acidic residues" evidence="1">
    <location>
        <begin position="282"/>
        <end position="293"/>
    </location>
</feature>
<proteinExistence type="predicted"/>
<feature type="compositionally biased region" description="Polar residues" evidence="1">
    <location>
        <begin position="350"/>
        <end position="365"/>
    </location>
</feature>
<feature type="compositionally biased region" description="Polar residues" evidence="1">
    <location>
        <begin position="222"/>
        <end position="236"/>
    </location>
</feature>
<dbReference type="Pfam" id="PF04601">
    <property type="entry name" value="DUF569"/>
    <property type="match status" value="1"/>
</dbReference>
<evidence type="ECO:0000313" key="3">
    <source>
        <dbReference type="EMBL" id="CAK9269354.1"/>
    </source>
</evidence>
<protein>
    <recommendedName>
        <fullName evidence="2">DUF569 domain-containing protein</fullName>
    </recommendedName>
</protein>
<keyword evidence="4" id="KW-1185">Reference proteome</keyword>
<organism evidence="3 4">
    <name type="scientific">Sphagnum jensenii</name>
    <dbReference type="NCBI Taxonomy" id="128206"/>
    <lineage>
        <taxon>Eukaryota</taxon>
        <taxon>Viridiplantae</taxon>
        <taxon>Streptophyta</taxon>
        <taxon>Embryophyta</taxon>
        <taxon>Bryophyta</taxon>
        <taxon>Sphagnophytina</taxon>
        <taxon>Sphagnopsida</taxon>
        <taxon>Sphagnales</taxon>
        <taxon>Sphagnaceae</taxon>
        <taxon>Sphagnum</taxon>
    </lineage>
</organism>
<gene>
    <name evidence="3" type="ORF">CSSPJE1EN1_LOCUS14832</name>
</gene>
<evidence type="ECO:0000259" key="2">
    <source>
        <dbReference type="Pfam" id="PF04601"/>
    </source>
</evidence>
<dbReference type="InterPro" id="IPR008999">
    <property type="entry name" value="Actin-crosslinking"/>
</dbReference>